<evidence type="ECO:0000256" key="1">
    <source>
        <dbReference type="SAM" id="Phobius"/>
    </source>
</evidence>
<dbReference type="EnsemblPlants" id="KRH04735">
    <property type="protein sequence ID" value="KRH04735"/>
    <property type="gene ID" value="GLYMA_17G182800"/>
</dbReference>
<evidence type="ECO:0000313" key="4">
    <source>
        <dbReference type="Proteomes" id="UP000008827"/>
    </source>
</evidence>
<dbReference type="AlphaFoldDB" id="A0A0R0FQ65"/>
<keyword evidence="1" id="KW-0812">Transmembrane</keyword>
<reference evidence="2" key="3">
    <citation type="submission" date="2018-07" db="EMBL/GenBank/DDBJ databases">
        <title>WGS assembly of Glycine max.</title>
        <authorList>
            <person name="Schmutz J."/>
            <person name="Cannon S."/>
            <person name="Schlueter J."/>
            <person name="Ma J."/>
            <person name="Mitros T."/>
            <person name="Nelson W."/>
            <person name="Hyten D."/>
            <person name="Song Q."/>
            <person name="Thelen J."/>
            <person name="Cheng J."/>
            <person name="Xu D."/>
            <person name="Hellsten U."/>
            <person name="May G."/>
            <person name="Yu Y."/>
            <person name="Sakurai T."/>
            <person name="Umezawa T."/>
            <person name="Bhattacharyya M."/>
            <person name="Sandhu D."/>
            <person name="Valliyodan B."/>
            <person name="Lindquist E."/>
            <person name="Peto M."/>
            <person name="Grant D."/>
            <person name="Shu S."/>
            <person name="Goodstein D."/>
            <person name="Barry K."/>
            <person name="Futrell-Griggs M."/>
            <person name="Abernathy B."/>
            <person name="Du J."/>
            <person name="Tian Z."/>
            <person name="Zhu L."/>
            <person name="Gill N."/>
            <person name="Joshi T."/>
            <person name="Libault M."/>
            <person name="Sethuraman A."/>
            <person name="Zhang X."/>
            <person name="Shinozaki K."/>
            <person name="Nguyen H."/>
            <person name="Wing R."/>
            <person name="Cregan P."/>
            <person name="Specht J."/>
            <person name="Grimwood J."/>
            <person name="Rokhsar D."/>
            <person name="Stacey G."/>
            <person name="Shoemaker R."/>
            <person name="Jackson S."/>
        </authorList>
    </citation>
    <scope>NUCLEOTIDE SEQUENCE</scope>
    <source>
        <tissue evidence="2">Callus</tissue>
    </source>
</reference>
<sequence length="95" mass="10591">MPKTGHTLKFHSHQSDDMPAHMANASRVFLSPCRSSAMSPFPVSSHCHHHSTHPIMSCLICAQLALSVWSFGIHFLAFLAQFTLHNIFSLCFTDP</sequence>
<dbReference type="Proteomes" id="UP000008827">
    <property type="component" value="Chromosome 17"/>
</dbReference>
<keyword evidence="4" id="KW-1185">Reference proteome</keyword>
<evidence type="ECO:0000313" key="3">
    <source>
        <dbReference type="EnsemblPlants" id="KRH04735"/>
    </source>
</evidence>
<gene>
    <name evidence="2" type="ORF">GLYMA_17G182800</name>
</gene>
<feature type="transmembrane region" description="Helical" evidence="1">
    <location>
        <begin position="58"/>
        <end position="80"/>
    </location>
</feature>
<keyword evidence="1" id="KW-0472">Membrane</keyword>
<dbReference type="InParanoid" id="A0A0R0FQ65"/>
<protein>
    <submittedName>
        <fullName evidence="2 3">Uncharacterized protein</fullName>
    </submittedName>
</protein>
<reference evidence="2 3" key="1">
    <citation type="journal article" date="2010" name="Nature">
        <title>Genome sequence of the palaeopolyploid soybean.</title>
        <authorList>
            <person name="Schmutz J."/>
            <person name="Cannon S.B."/>
            <person name="Schlueter J."/>
            <person name="Ma J."/>
            <person name="Mitros T."/>
            <person name="Nelson W."/>
            <person name="Hyten D.L."/>
            <person name="Song Q."/>
            <person name="Thelen J.J."/>
            <person name="Cheng J."/>
            <person name="Xu D."/>
            <person name="Hellsten U."/>
            <person name="May G.D."/>
            <person name="Yu Y."/>
            <person name="Sakurai T."/>
            <person name="Umezawa T."/>
            <person name="Bhattacharyya M.K."/>
            <person name="Sandhu D."/>
            <person name="Valliyodan B."/>
            <person name="Lindquist E."/>
            <person name="Peto M."/>
            <person name="Grant D."/>
            <person name="Shu S."/>
            <person name="Goodstein D."/>
            <person name="Barry K."/>
            <person name="Futrell-Griggs M."/>
            <person name="Abernathy B."/>
            <person name="Du J."/>
            <person name="Tian Z."/>
            <person name="Zhu L."/>
            <person name="Gill N."/>
            <person name="Joshi T."/>
            <person name="Libault M."/>
            <person name="Sethuraman A."/>
            <person name="Zhang X.-C."/>
            <person name="Shinozaki K."/>
            <person name="Nguyen H.T."/>
            <person name="Wing R.A."/>
            <person name="Cregan P."/>
            <person name="Specht J."/>
            <person name="Grimwood J."/>
            <person name="Rokhsar D."/>
            <person name="Stacey G."/>
            <person name="Shoemaker R.C."/>
            <person name="Jackson S.A."/>
        </authorList>
    </citation>
    <scope>NUCLEOTIDE SEQUENCE [LARGE SCALE GENOMIC DNA]</scope>
    <source>
        <strain evidence="3">cv. Williams 82</strain>
        <tissue evidence="2">Callus</tissue>
    </source>
</reference>
<name>A0A0R0FQ65_SOYBN</name>
<keyword evidence="1" id="KW-1133">Transmembrane helix</keyword>
<proteinExistence type="predicted"/>
<evidence type="ECO:0000313" key="2">
    <source>
        <dbReference type="EMBL" id="KRH04735.1"/>
    </source>
</evidence>
<dbReference type="EMBL" id="CM000850">
    <property type="protein sequence ID" value="KRH04735.1"/>
    <property type="molecule type" value="Genomic_DNA"/>
</dbReference>
<reference evidence="3" key="2">
    <citation type="submission" date="2018-02" db="UniProtKB">
        <authorList>
            <consortium name="EnsemblPlants"/>
        </authorList>
    </citation>
    <scope>IDENTIFICATION</scope>
    <source>
        <strain evidence="3">Williams 82</strain>
    </source>
</reference>
<organism evidence="2">
    <name type="scientific">Glycine max</name>
    <name type="common">Soybean</name>
    <name type="synonym">Glycine hispida</name>
    <dbReference type="NCBI Taxonomy" id="3847"/>
    <lineage>
        <taxon>Eukaryota</taxon>
        <taxon>Viridiplantae</taxon>
        <taxon>Streptophyta</taxon>
        <taxon>Embryophyta</taxon>
        <taxon>Tracheophyta</taxon>
        <taxon>Spermatophyta</taxon>
        <taxon>Magnoliopsida</taxon>
        <taxon>eudicotyledons</taxon>
        <taxon>Gunneridae</taxon>
        <taxon>Pentapetalae</taxon>
        <taxon>rosids</taxon>
        <taxon>fabids</taxon>
        <taxon>Fabales</taxon>
        <taxon>Fabaceae</taxon>
        <taxon>Papilionoideae</taxon>
        <taxon>50 kb inversion clade</taxon>
        <taxon>NPAAA clade</taxon>
        <taxon>indigoferoid/millettioid clade</taxon>
        <taxon>Phaseoleae</taxon>
        <taxon>Glycine</taxon>
        <taxon>Glycine subgen. Soja</taxon>
    </lineage>
</organism>
<accession>A0A0R0FQ65</accession>
<dbReference type="Gramene" id="KRH04735">
    <property type="protein sequence ID" value="KRH04735"/>
    <property type="gene ID" value="GLYMA_17G182800"/>
</dbReference>